<protein>
    <recommendedName>
        <fullName evidence="3">DUF3219 domain-containing protein</fullName>
    </recommendedName>
</protein>
<reference evidence="1 2" key="1">
    <citation type="submission" date="2015-04" db="EMBL/GenBank/DDBJ databases">
        <title>Taxonomic description and genome sequence of Bacillus campisalis sp. nov., a novel member of the genus Bacillus isolated from solar saltern.</title>
        <authorList>
            <person name="Mathan Kumar R."/>
            <person name="Kaur G."/>
            <person name="Kumar A."/>
            <person name="Singh N.K."/>
            <person name="Kaur N."/>
            <person name="Kumar N."/>
            <person name="Mayilraj S."/>
        </authorList>
    </citation>
    <scope>NUCLEOTIDE SEQUENCE [LARGE SCALE GENOMIC DNA]</scope>
    <source>
        <strain evidence="1 2">SA2-6</strain>
    </source>
</reference>
<dbReference type="Pfam" id="PF11514">
    <property type="entry name" value="DUF3219"/>
    <property type="match status" value="1"/>
</dbReference>
<gene>
    <name evidence="1" type="ORF">WQ57_12395</name>
</gene>
<accession>A0A0M2SVM0</accession>
<evidence type="ECO:0008006" key="3">
    <source>
        <dbReference type="Google" id="ProtNLM"/>
    </source>
</evidence>
<proteinExistence type="predicted"/>
<dbReference type="Proteomes" id="UP000034166">
    <property type="component" value="Unassembled WGS sequence"/>
</dbReference>
<keyword evidence="2" id="KW-1185">Reference proteome</keyword>
<evidence type="ECO:0000313" key="1">
    <source>
        <dbReference type="EMBL" id="KKK37751.1"/>
    </source>
</evidence>
<dbReference type="Gene3D" id="2.40.30.80">
    <property type="entry name" value="YkvR-like"/>
    <property type="match status" value="1"/>
</dbReference>
<sequence length="99" mass="11430">MAEELILDGHTIKLDDYEESLMDGLRKLSVRFQVTSEEYHDIAVLLYKETFQVSVPERNLLFEGKIVQYFTSLTNLYQEGQTGDYYLTLLEIAGEGSQK</sequence>
<name>A0A0M2SVM0_9BACI</name>
<dbReference type="AlphaFoldDB" id="A0A0M2SVM0"/>
<evidence type="ECO:0000313" key="2">
    <source>
        <dbReference type="Proteomes" id="UP000034166"/>
    </source>
</evidence>
<dbReference type="RefSeq" id="WP_046524089.1">
    <property type="nucleotide sequence ID" value="NZ_LAYY01000012.1"/>
</dbReference>
<organism evidence="1 2">
    <name type="scientific">Mesobacillus campisalis</name>
    <dbReference type="NCBI Taxonomy" id="1408103"/>
    <lineage>
        <taxon>Bacteria</taxon>
        <taxon>Bacillati</taxon>
        <taxon>Bacillota</taxon>
        <taxon>Bacilli</taxon>
        <taxon>Bacillales</taxon>
        <taxon>Bacillaceae</taxon>
        <taxon>Mesobacillus</taxon>
    </lineage>
</organism>
<dbReference type="PATRIC" id="fig|1408103.3.peg.2788"/>
<dbReference type="InterPro" id="IPR023105">
    <property type="entry name" value="YkvR-like_sf"/>
</dbReference>
<dbReference type="OrthoDB" id="2920197at2"/>
<dbReference type="InterPro" id="IPR021596">
    <property type="entry name" value="DUF3219"/>
</dbReference>
<dbReference type="SUPFAM" id="SSF159173">
    <property type="entry name" value="YkvR-like"/>
    <property type="match status" value="1"/>
</dbReference>
<dbReference type="EMBL" id="LAYY01000012">
    <property type="protein sequence ID" value="KKK37751.1"/>
    <property type="molecule type" value="Genomic_DNA"/>
</dbReference>
<comment type="caution">
    <text evidence="1">The sequence shown here is derived from an EMBL/GenBank/DDBJ whole genome shotgun (WGS) entry which is preliminary data.</text>
</comment>